<sequence>MFSMIPEKFWPALHWKLENEMFDAGGYFTMCYCEEEMEESSGVRTPEGDARVIEPDTEASEFLRLKHGLIDWKVLVNREDGVDPEDPNW</sequence>
<keyword evidence="2" id="KW-1185">Reference proteome</keyword>
<dbReference type="Proteomes" id="UP000270296">
    <property type="component" value="Unassembled WGS sequence"/>
</dbReference>
<dbReference type="OrthoDB" id="60477at2759"/>
<evidence type="ECO:0000313" key="3">
    <source>
        <dbReference type="WBParaSite" id="SBAD_0000494301-mRNA-1"/>
    </source>
</evidence>
<protein>
    <submittedName>
        <fullName evidence="3">CS domain-containing protein</fullName>
    </submittedName>
</protein>
<evidence type="ECO:0000313" key="1">
    <source>
        <dbReference type="EMBL" id="VDP05306.1"/>
    </source>
</evidence>
<dbReference type="EMBL" id="UZAM01008521">
    <property type="protein sequence ID" value="VDP05306.1"/>
    <property type="molecule type" value="Genomic_DNA"/>
</dbReference>
<reference evidence="3" key="1">
    <citation type="submission" date="2016-06" db="UniProtKB">
        <authorList>
            <consortium name="WormBaseParasite"/>
        </authorList>
    </citation>
    <scope>IDENTIFICATION</scope>
</reference>
<dbReference type="WBParaSite" id="SBAD_0000494301-mRNA-1">
    <property type="protein sequence ID" value="SBAD_0000494301-mRNA-1"/>
    <property type="gene ID" value="SBAD_0000494301"/>
</dbReference>
<dbReference type="AlphaFoldDB" id="A0A183IMA1"/>
<reference evidence="1 2" key="2">
    <citation type="submission" date="2018-11" db="EMBL/GenBank/DDBJ databases">
        <authorList>
            <consortium name="Pathogen Informatics"/>
        </authorList>
    </citation>
    <scope>NUCLEOTIDE SEQUENCE [LARGE SCALE GENOMIC DNA]</scope>
</reference>
<gene>
    <name evidence="1" type="ORF">SBAD_LOCUS4747</name>
</gene>
<accession>A0A183IMA1</accession>
<proteinExistence type="predicted"/>
<name>A0A183IMA1_9BILA</name>
<organism evidence="3">
    <name type="scientific">Soboliphyme baturini</name>
    <dbReference type="NCBI Taxonomy" id="241478"/>
    <lineage>
        <taxon>Eukaryota</taxon>
        <taxon>Metazoa</taxon>
        <taxon>Ecdysozoa</taxon>
        <taxon>Nematoda</taxon>
        <taxon>Enoplea</taxon>
        <taxon>Dorylaimia</taxon>
        <taxon>Dioctophymatida</taxon>
        <taxon>Dioctophymatoidea</taxon>
        <taxon>Soboliphymatidae</taxon>
        <taxon>Soboliphyme</taxon>
    </lineage>
</organism>
<evidence type="ECO:0000313" key="2">
    <source>
        <dbReference type="Proteomes" id="UP000270296"/>
    </source>
</evidence>